<evidence type="ECO:0000313" key="3">
    <source>
        <dbReference type="Proteomes" id="UP000046176"/>
    </source>
</evidence>
<dbReference type="PANTHER" id="PTHR36513:SF1">
    <property type="entry name" value="TRANSMEMBRANE PROTEIN"/>
    <property type="match status" value="1"/>
</dbReference>
<dbReference type="InterPro" id="IPR029058">
    <property type="entry name" value="AB_hydrolase_fold"/>
</dbReference>
<gene>
    <name evidence="2" type="ORF">NGAL_HAMBI1145_54700</name>
</gene>
<dbReference type="OrthoDB" id="9797755at2"/>
<protein>
    <submittedName>
        <fullName evidence="2">Esterase/lipase/thioesterase, active site</fullName>
    </submittedName>
</protein>
<dbReference type="AlphaFoldDB" id="A0A0T7FZZ9"/>
<dbReference type="PANTHER" id="PTHR36513">
    <property type="entry name" value="ABC TRANSMEMBRANE TYPE-1 DOMAIN-CONTAINING PROTEIN"/>
    <property type="match status" value="1"/>
</dbReference>
<evidence type="ECO:0000256" key="1">
    <source>
        <dbReference type="SAM" id="SignalP"/>
    </source>
</evidence>
<feature type="chain" id="PRO_5006682744" evidence="1">
    <location>
        <begin position="21"/>
        <end position="377"/>
    </location>
</feature>
<dbReference type="InterPro" id="IPR010297">
    <property type="entry name" value="DUF900_hydrolase"/>
</dbReference>
<evidence type="ECO:0000313" key="2">
    <source>
        <dbReference type="EMBL" id="CDZ40615.1"/>
    </source>
</evidence>
<dbReference type="Proteomes" id="UP000046176">
    <property type="component" value="Unassembled WGS sequence"/>
</dbReference>
<dbReference type="RefSeq" id="WP_046669383.1">
    <property type="nucleotide sequence ID" value="NZ_CCRH01000022.1"/>
</dbReference>
<dbReference type="SUPFAM" id="SSF53474">
    <property type="entry name" value="alpha/beta-Hydrolases"/>
    <property type="match status" value="1"/>
</dbReference>
<accession>A0A0T7FZZ9</accession>
<reference evidence="2 3" key="1">
    <citation type="submission" date="2014-08" db="EMBL/GenBank/DDBJ databases">
        <authorList>
            <person name="Chen Y.-H."/>
        </authorList>
    </citation>
    <scope>NUCLEOTIDE SEQUENCE [LARGE SCALE GENOMIC DNA]</scope>
</reference>
<sequence>MHLFLSIHACRTCYSLVVLAVMVSLAGCASRPSAEVLQPAAIQQVESEKVTLLSVTNRNKVKEDGGFGSQWAGDLTYERYAFSIPGNRTGSAIIYPSKTPDPRRQFVVTSRDQLTRKAWIDDATRSANFDGTAAVFVHGYNTNYQEALFRTAQMAADAKTLSPPILFSWPSAASVTGYVTDRDAVLYSRSGLESVLKALAETPKIKRVVLFGHSMGGFLSMEAARQLKLQGRDDVVGKLQIILAAPDIDVDVFRSQLRDIGTLRNPIALLVSKTDRALEVSSFLGGERPRVGRIDIDDPLVRSEIKAAHVSVIDISSLSSSDGLGHDRYAGLARFGGELVKAEAHARTSGDIGVLVFDAAGAAAASPLRLAGQIVGR</sequence>
<dbReference type="PIRSF" id="PIRSF033909">
    <property type="entry name" value="UCP033909"/>
    <property type="match status" value="1"/>
</dbReference>
<dbReference type="Pfam" id="PF05990">
    <property type="entry name" value="DUF900"/>
    <property type="match status" value="1"/>
</dbReference>
<proteinExistence type="predicted"/>
<name>A0A0T7FZZ9_NEOGA</name>
<dbReference type="Gene3D" id="3.40.50.1820">
    <property type="entry name" value="alpha/beta hydrolase"/>
    <property type="match status" value="1"/>
</dbReference>
<feature type="signal peptide" evidence="1">
    <location>
        <begin position="1"/>
        <end position="20"/>
    </location>
</feature>
<dbReference type="EMBL" id="CCRH01000022">
    <property type="protein sequence ID" value="CDZ40615.1"/>
    <property type="molecule type" value="Genomic_DNA"/>
</dbReference>
<organism evidence="2 3">
    <name type="scientific">Neorhizobium galegae bv. officinalis</name>
    <dbReference type="NCBI Taxonomy" id="323656"/>
    <lineage>
        <taxon>Bacteria</taxon>
        <taxon>Pseudomonadati</taxon>
        <taxon>Pseudomonadota</taxon>
        <taxon>Alphaproteobacteria</taxon>
        <taxon>Hyphomicrobiales</taxon>
        <taxon>Rhizobiaceae</taxon>
        <taxon>Rhizobium/Agrobacterium group</taxon>
        <taxon>Neorhizobium</taxon>
    </lineage>
</organism>
<keyword evidence="1" id="KW-0732">Signal</keyword>
<dbReference type="InterPro" id="IPR014586">
    <property type="entry name" value="UCP033909"/>
</dbReference>